<dbReference type="GO" id="GO:0005737">
    <property type="term" value="C:cytoplasm"/>
    <property type="evidence" value="ECO:0007669"/>
    <property type="project" value="UniProtKB-SubCell"/>
</dbReference>
<dbReference type="CDD" id="cd06860">
    <property type="entry name" value="PX_SNX7_30_like"/>
    <property type="match status" value="1"/>
</dbReference>
<reference evidence="10 11" key="1">
    <citation type="journal article" date="2023" name="Sci. Data">
        <title>Genome assembly of the Korean intertidal mud-creeper Batillaria attramentaria.</title>
        <authorList>
            <person name="Patra A.K."/>
            <person name="Ho P.T."/>
            <person name="Jun S."/>
            <person name="Lee S.J."/>
            <person name="Kim Y."/>
            <person name="Won Y.J."/>
        </authorList>
    </citation>
    <scope>NUCLEOTIDE SEQUENCE [LARGE SCALE GENOMIC DNA]</scope>
    <source>
        <strain evidence="10">Wonlab-2016</strain>
    </source>
</reference>
<sequence length="509" mass="58331">MAEAEGRGYDQAEETTSPSANSDDVVKFKDPLLTGLDRDSDDDGMESLDLDASSKSDATVSRSSSLIANFRLDEDVDAETRDLFIIVDDPEKHTSTLEAYITFRVSTKTTRSEFDNSDYSVRRRYNDFLWLRQRLEDGYPTHLVPPLPEKHSLKRLDRFSSEFLRVRQKALQKFLTRVADHPVLSFDKNFQVFLTAKAWEFQSHKKHGKGIISQVSDSIHNMGASYMMKNRPPEFGLMHEYINIFGEKLGVMDRIATRVLREQADYHAELCEWGPCYTLWGNSEDQLTGPLLAMSKAVDQCCRALKDLIDDTDDNFSQPLKEYILYTEAIKAVLRRRDAIQMEYDMVVDELNKRKDEREQVKISDQTYSIGAFLGKDPEDVKHQKQEKLEQQIVDLTRQMEVLNDRTVVANANLKADMERWHKTKQRDVKDILMALADRQIRYYEKSLIVWEDTIRAIQRREEEAAAPALDNTNTAATTTTMASDADSDGQVTSASENVSTEQKANTLS</sequence>
<dbReference type="SUPFAM" id="SSF103657">
    <property type="entry name" value="BAR/IMD domain-like"/>
    <property type="match status" value="1"/>
</dbReference>
<keyword evidence="5" id="KW-0963">Cytoplasm</keyword>
<dbReference type="Gene3D" id="3.30.1520.10">
    <property type="entry name" value="Phox-like domain"/>
    <property type="match status" value="1"/>
</dbReference>
<keyword evidence="11" id="KW-1185">Reference proteome</keyword>
<comment type="caution">
    <text evidence="10">The sequence shown here is derived from an EMBL/GenBank/DDBJ whole genome shotgun (WGS) entry which is preliminary data.</text>
</comment>
<dbReference type="AlphaFoldDB" id="A0ABD0L0K6"/>
<evidence type="ECO:0000256" key="6">
    <source>
        <dbReference type="ARBA" id="ARBA00023121"/>
    </source>
</evidence>
<comment type="subcellular location">
    <subcellularLocation>
        <location evidence="2">Cytoplasm</location>
    </subcellularLocation>
    <subcellularLocation>
        <location evidence="1">Endomembrane system</location>
        <topology evidence="1">Peripheral membrane protein</topology>
    </subcellularLocation>
</comment>
<dbReference type="PANTHER" id="PTHR45949">
    <property type="entry name" value="SORTING NEXIN-4"/>
    <property type="match status" value="1"/>
</dbReference>
<dbReference type="PANTHER" id="PTHR45949:SF2">
    <property type="entry name" value="SORTING NEXIN-4"/>
    <property type="match status" value="1"/>
</dbReference>
<dbReference type="InterPro" id="IPR027267">
    <property type="entry name" value="AH/BAR_dom_sf"/>
</dbReference>
<evidence type="ECO:0000313" key="11">
    <source>
        <dbReference type="Proteomes" id="UP001519460"/>
    </source>
</evidence>
<proteinExistence type="inferred from homology"/>
<dbReference type="InterPro" id="IPR001683">
    <property type="entry name" value="PX_dom"/>
</dbReference>
<dbReference type="GO" id="GO:0012505">
    <property type="term" value="C:endomembrane system"/>
    <property type="evidence" value="ECO:0007669"/>
    <property type="project" value="UniProtKB-SubCell"/>
</dbReference>
<dbReference type="Pfam" id="PF00787">
    <property type="entry name" value="PX"/>
    <property type="match status" value="1"/>
</dbReference>
<gene>
    <name evidence="10" type="ORF">BaRGS_00015879</name>
</gene>
<organism evidence="10 11">
    <name type="scientific">Batillaria attramentaria</name>
    <dbReference type="NCBI Taxonomy" id="370345"/>
    <lineage>
        <taxon>Eukaryota</taxon>
        <taxon>Metazoa</taxon>
        <taxon>Spiralia</taxon>
        <taxon>Lophotrochozoa</taxon>
        <taxon>Mollusca</taxon>
        <taxon>Gastropoda</taxon>
        <taxon>Caenogastropoda</taxon>
        <taxon>Sorbeoconcha</taxon>
        <taxon>Cerithioidea</taxon>
        <taxon>Batillariidae</taxon>
        <taxon>Batillaria</taxon>
    </lineage>
</organism>
<feature type="region of interest" description="Disordered" evidence="8">
    <location>
        <begin position="1"/>
        <end position="55"/>
    </location>
</feature>
<feature type="region of interest" description="Disordered" evidence="8">
    <location>
        <begin position="466"/>
        <end position="509"/>
    </location>
</feature>
<comment type="similarity">
    <text evidence="3">Belongs to the sorting nexin family.</text>
</comment>
<dbReference type="EMBL" id="JACVVK020000098">
    <property type="protein sequence ID" value="KAK7492932.1"/>
    <property type="molecule type" value="Genomic_DNA"/>
</dbReference>
<evidence type="ECO:0000256" key="8">
    <source>
        <dbReference type="SAM" id="MobiDB-lite"/>
    </source>
</evidence>
<keyword evidence="4" id="KW-0813">Transport</keyword>
<feature type="compositionally biased region" description="Acidic residues" evidence="8">
    <location>
        <begin position="39"/>
        <end position="49"/>
    </location>
</feature>
<evidence type="ECO:0000313" key="10">
    <source>
        <dbReference type="EMBL" id="KAK7492932.1"/>
    </source>
</evidence>
<accession>A0ABD0L0K6</accession>
<name>A0ABD0L0K6_9CAEN</name>
<evidence type="ECO:0000256" key="2">
    <source>
        <dbReference type="ARBA" id="ARBA00004496"/>
    </source>
</evidence>
<evidence type="ECO:0000256" key="4">
    <source>
        <dbReference type="ARBA" id="ARBA00022448"/>
    </source>
</evidence>
<dbReference type="SUPFAM" id="SSF64268">
    <property type="entry name" value="PX domain"/>
    <property type="match status" value="1"/>
</dbReference>
<dbReference type="Proteomes" id="UP001519460">
    <property type="component" value="Unassembled WGS sequence"/>
</dbReference>
<dbReference type="GO" id="GO:0008289">
    <property type="term" value="F:lipid binding"/>
    <property type="evidence" value="ECO:0007669"/>
    <property type="project" value="UniProtKB-KW"/>
</dbReference>
<feature type="compositionally biased region" description="Basic and acidic residues" evidence="8">
    <location>
        <begin position="1"/>
        <end position="10"/>
    </location>
</feature>
<evidence type="ECO:0000256" key="7">
    <source>
        <dbReference type="ARBA" id="ARBA00023136"/>
    </source>
</evidence>
<protein>
    <recommendedName>
        <fullName evidence="9">PX domain-containing protein</fullName>
    </recommendedName>
</protein>
<evidence type="ECO:0000256" key="3">
    <source>
        <dbReference type="ARBA" id="ARBA00010883"/>
    </source>
</evidence>
<feature type="compositionally biased region" description="Low complexity" evidence="8">
    <location>
        <begin position="466"/>
        <end position="485"/>
    </location>
</feature>
<dbReference type="SMART" id="SM00312">
    <property type="entry name" value="PX"/>
    <property type="match status" value="1"/>
</dbReference>
<keyword evidence="7" id="KW-0472">Membrane</keyword>
<dbReference type="PROSITE" id="PS50195">
    <property type="entry name" value="PX"/>
    <property type="match status" value="1"/>
</dbReference>
<dbReference type="Gene3D" id="1.20.1270.60">
    <property type="entry name" value="Arfaptin homology (AH) domain/BAR domain"/>
    <property type="match status" value="1"/>
</dbReference>
<evidence type="ECO:0000256" key="1">
    <source>
        <dbReference type="ARBA" id="ARBA00004184"/>
    </source>
</evidence>
<feature type="compositionally biased region" description="Polar residues" evidence="8">
    <location>
        <begin position="490"/>
        <end position="509"/>
    </location>
</feature>
<keyword evidence="6" id="KW-0446">Lipid-binding</keyword>
<evidence type="ECO:0000259" key="9">
    <source>
        <dbReference type="PROSITE" id="PS50195"/>
    </source>
</evidence>
<evidence type="ECO:0000256" key="5">
    <source>
        <dbReference type="ARBA" id="ARBA00022490"/>
    </source>
</evidence>
<dbReference type="InterPro" id="IPR036871">
    <property type="entry name" value="PX_dom_sf"/>
</dbReference>
<feature type="domain" description="PX" evidence="9">
    <location>
        <begin position="81"/>
        <end position="201"/>
    </location>
</feature>